<gene>
    <name evidence="1" type="ORF">FAZ19_21325</name>
</gene>
<dbReference type="OrthoDB" id="836882at2"/>
<protein>
    <submittedName>
        <fullName evidence="1">TetR/AcrR family transcriptional regulator</fullName>
    </submittedName>
</protein>
<sequence>MKENKKTKKSLVTKSKLLQAVEKVLTEKGFTELKVMPICEASDVDKKLIYFHFGDLKGLHTKFILSRDFWQPKKEIPEELTSEVLIDYFTAIYEDNLQKQLLIWELNNLNETLKGVASKREELENQMIDKFIKQQDLPADVRPLLALLVGGFNYLSLRSAEKGDEFCGIDMHKTSDRDRIINTMKMLIDGVK</sequence>
<dbReference type="Proteomes" id="UP000309872">
    <property type="component" value="Unassembled WGS sequence"/>
</dbReference>
<dbReference type="AlphaFoldDB" id="A0A4U0GSK4"/>
<evidence type="ECO:0000313" key="2">
    <source>
        <dbReference type="Proteomes" id="UP000309872"/>
    </source>
</evidence>
<reference evidence="1 2" key="1">
    <citation type="submission" date="2019-04" db="EMBL/GenBank/DDBJ databases">
        <title>Sphingobacterium olei sp. nov., isolated from oil-contaminated soil.</title>
        <authorList>
            <person name="Liu B."/>
        </authorList>
    </citation>
    <scope>NUCLEOTIDE SEQUENCE [LARGE SCALE GENOMIC DNA]</scope>
    <source>
        <strain evidence="1 2">Y3L14</strain>
    </source>
</reference>
<accession>A0A4U0GSK4</accession>
<name>A0A4U0GSK4_9SPHI</name>
<keyword evidence="2" id="KW-1185">Reference proteome</keyword>
<evidence type="ECO:0000313" key="1">
    <source>
        <dbReference type="EMBL" id="TJY61444.1"/>
    </source>
</evidence>
<proteinExistence type="predicted"/>
<dbReference type="EMBL" id="SUKA01000009">
    <property type="protein sequence ID" value="TJY61444.1"/>
    <property type="molecule type" value="Genomic_DNA"/>
</dbReference>
<dbReference type="Gene3D" id="1.10.357.10">
    <property type="entry name" value="Tetracycline Repressor, domain 2"/>
    <property type="match status" value="1"/>
</dbReference>
<organism evidence="1 2">
    <name type="scientific">Sphingobacterium alkalisoli</name>
    <dbReference type="NCBI Taxonomy" id="1874115"/>
    <lineage>
        <taxon>Bacteria</taxon>
        <taxon>Pseudomonadati</taxon>
        <taxon>Bacteroidota</taxon>
        <taxon>Sphingobacteriia</taxon>
        <taxon>Sphingobacteriales</taxon>
        <taxon>Sphingobacteriaceae</taxon>
        <taxon>Sphingobacterium</taxon>
    </lineage>
</organism>
<dbReference type="InterPro" id="IPR009057">
    <property type="entry name" value="Homeodomain-like_sf"/>
</dbReference>
<comment type="caution">
    <text evidence="1">The sequence shown here is derived from an EMBL/GenBank/DDBJ whole genome shotgun (WGS) entry which is preliminary data.</text>
</comment>
<dbReference type="SUPFAM" id="SSF46689">
    <property type="entry name" value="Homeodomain-like"/>
    <property type="match status" value="1"/>
</dbReference>
<dbReference type="RefSeq" id="WP_136822798.1">
    <property type="nucleotide sequence ID" value="NZ_BMJX01000009.1"/>
</dbReference>